<feature type="region of interest" description="Disordered" evidence="5">
    <location>
        <begin position="672"/>
        <end position="692"/>
    </location>
</feature>
<feature type="domain" description="ESF1 RRM" evidence="7">
    <location>
        <begin position="264"/>
        <end position="405"/>
    </location>
</feature>
<feature type="compositionally biased region" description="Acidic residues" evidence="5">
    <location>
        <begin position="221"/>
        <end position="233"/>
    </location>
</feature>
<evidence type="ECO:0000259" key="6">
    <source>
        <dbReference type="Pfam" id="PF08159"/>
    </source>
</evidence>
<feature type="region of interest" description="Disordered" evidence="5">
    <location>
        <begin position="462"/>
        <end position="511"/>
    </location>
</feature>
<evidence type="ECO:0000259" key="7">
    <source>
        <dbReference type="Pfam" id="PF25121"/>
    </source>
</evidence>
<evidence type="ECO:0000256" key="3">
    <source>
        <dbReference type="ARBA" id="ARBA00023054"/>
    </source>
</evidence>
<dbReference type="InterPro" id="IPR056750">
    <property type="entry name" value="RRM_ESF1"/>
</dbReference>
<proteinExistence type="inferred from homology"/>
<evidence type="ECO:0000313" key="9">
    <source>
        <dbReference type="Proteomes" id="UP001591681"/>
    </source>
</evidence>
<feature type="compositionally biased region" description="Basic and acidic residues" evidence="5">
    <location>
        <begin position="731"/>
        <end position="763"/>
    </location>
</feature>
<keyword evidence="4" id="KW-0539">Nucleus</keyword>
<evidence type="ECO:0000256" key="4">
    <source>
        <dbReference type="ARBA" id="ARBA00023242"/>
    </source>
</evidence>
<feature type="compositionally biased region" description="Basic residues" evidence="5">
    <location>
        <begin position="90"/>
        <end position="100"/>
    </location>
</feature>
<dbReference type="Proteomes" id="UP001591681">
    <property type="component" value="Unassembled WGS sequence"/>
</dbReference>
<organism evidence="8 9">
    <name type="scientific">Coilia grayii</name>
    <name type="common">Gray's grenadier anchovy</name>
    <dbReference type="NCBI Taxonomy" id="363190"/>
    <lineage>
        <taxon>Eukaryota</taxon>
        <taxon>Metazoa</taxon>
        <taxon>Chordata</taxon>
        <taxon>Craniata</taxon>
        <taxon>Vertebrata</taxon>
        <taxon>Euteleostomi</taxon>
        <taxon>Actinopterygii</taxon>
        <taxon>Neopterygii</taxon>
        <taxon>Teleostei</taxon>
        <taxon>Clupei</taxon>
        <taxon>Clupeiformes</taxon>
        <taxon>Clupeoidei</taxon>
        <taxon>Engraulidae</taxon>
        <taxon>Coilinae</taxon>
        <taxon>Coilia</taxon>
    </lineage>
</organism>
<dbReference type="InterPro" id="IPR039754">
    <property type="entry name" value="Esf1"/>
</dbReference>
<evidence type="ECO:0000256" key="2">
    <source>
        <dbReference type="ARBA" id="ARBA00009087"/>
    </source>
</evidence>
<comment type="similarity">
    <text evidence="2">Belongs to the ESF1 family.</text>
</comment>
<protein>
    <recommendedName>
        <fullName evidence="10">NUC153 domain-containing protein</fullName>
    </recommendedName>
</protein>
<feature type="region of interest" description="Disordered" evidence="5">
    <location>
        <begin position="711"/>
        <end position="805"/>
    </location>
</feature>
<feature type="region of interest" description="Disordered" evidence="5">
    <location>
        <begin position="574"/>
        <end position="644"/>
    </location>
</feature>
<dbReference type="Pfam" id="PF08159">
    <property type="entry name" value="NUC153"/>
    <property type="match status" value="1"/>
</dbReference>
<dbReference type="AlphaFoldDB" id="A0ABD1JH88"/>
<comment type="subcellular location">
    <subcellularLocation>
        <location evidence="1">Nucleus</location>
        <location evidence="1">Nucleolus</location>
    </subcellularLocation>
</comment>
<evidence type="ECO:0008006" key="10">
    <source>
        <dbReference type="Google" id="ProtNLM"/>
    </source>
</evidence>
<feature type="domain" description="NUC153" evidence="6">
    <location>
        <begin position="700"/>
        <end position="727"/>
    </location>
</feature>
<dbReference type="Pfam" id="PF25121">
    <property type="entry name" value="RRM_ESF1"/>
    <property type="match status" value="1"/>
</dbReference>
<evidence type="ECO:0000256" key="1">
    <source>
        <dbReference type="ARBA" id="ARBA00004604"/>
    </source>
</evidence>
<dbReference type="PANTHER" id="PTHR12202">
    <property type="entry name" value="ESF1 HOMOLOG"/>
    <property type="match status" value="1"/>
</dbReference>
<evidence type="ECO:0000313" key="8">
    <source>
        <dbReference type="EMBL" id="KAL2086528.1"/>
    </source>
</evidence>
<feature type="compositionally biased region" description="Acidic residues" evidence="5">
    <location>
        <begin position="465"/>
        <end position="486"/>
    </location>
</feature>
<feature type="compositionally biased region" description="Acidic residues" evidence="5">
    <location>
        <begin position="149"/>
        <end position="207"/>
    </location>
</feature>
<keyword evidence="9" id="KW-1185">Reference proteome</keyword>
<feature type="compositionally biased region" description="Acidic residues" evidence="5">
    <location>
        <begin position="588"/>
        <end position="603"/>
    </location>
</feature>
<accession>A0ABD1JH88</accession>
<sequence>MASKKSQDGDERFLKVKKDPRFWEMPDKERKVKIDKRFQSMFHDDRFKLKYTVDKRGRPVNHTSAEDLKRFYKVSDSDLSDDELEQQEGKKKKEKKKKKKASDAELKEDQDEENENEKSLKKDKKSSKLKDIPLKAAQPTRGVRVYEGDKEEEEPSEEDDADDDDDDMDEGLSEGSEEQEEEEEEEDDEDNEDEDGSESEEDSECDSGPDLARGKGNVETSSDEDDDDDEANDVDNILRQEEEEIVHDWGEMWKDAPRADQMSRRLAVCNMNWDRMKAKDLLALFNSFKPKDGVILSVKIYPSEFGKERIQAEQTQGPLELAALPEDFDDTADTEEKRSYRERIRDYQFKRLRYFYAVVECDSVKTAAKIYQECDGFEYESSCSTIDLRFVPDGMAFEDEPTDSAVDVDLASYQPKVFSTVGTTTAKVELTWDETDHDRVTAFSRNFNKDELLNMDFKAYLASSSEEEEEEEEEEEKEEQAEEVPEAPEPVVEREETKEKHKKPKKKRSKEDQIAKYRELLLGIQEKEKGKERDMEMEITWVPGLKEKTEKLVKKKMEGKEQLTPWEEFLQKKKDKKIEKRKARQEAAEAEISDDELPADVDLNDPFFAEELGTTAARGKGKGRKNKKEVEEKTPEEKEEMERQKAEMALLMDDDDGDQHKHFNYDSIVEQQNLSKKKRKKLLKSNTPLEEDNFQVDLKDPRFEAMFTSHLYNLDPSDPSYKKTKASQSILEEKQRRREQRERKEEEEMARKKQEVPDRKQEAEGNGAETSTSKRKDMDPSLSLLIKNIKNKTEQFQARKKQKMS</sequence>
<feature type="compositionally biased region" description="Basic and acidic residues" evidence="5">
    <location>
        <begin position="628"/>
        <end position="644"/>
    </location>
</feature>
<comment type="caution">
    <text evidence="8">The sequence shown here is derived from an EMBL/GenBank/DDBJ whole genome shotgun (WGS) entry which is preliminary data.</text>
</comment>
<keyword evidence="3" id="KW-0175">Coiled coil</keyword>
<reference evidence="8 9" key="1">
    <citation type="submission" date="2024-09" db="EMBL/GenBank/DDBJ databases">
        <title>A chromosome-level genome assembly of Gray's grenadier anchovy, Coilia grayii.</title>
        <authorList>
            <person name="Fu Z."/>
        </authorList>
    </citation>
    <scope>NUCLEOTIDE SEQUENCE [LARGE SCALE GENOMIC DNA]</scope>
    <source>
        <strain evidence="8">G4</strain>
        <tissue evidence="8">Muscle</tissue>
    </source>
</reference>
<feature type="region of interest" description="Disordered" evidence="5">
    <location>
        <begin position="73"/>
        <end position="233"/>
    </location>
</feature>
<dbReference type="GO" id="GO:0005730">
    <property type="term" value="C:nucleolus"/>
    <property type="evidence" value="ECO:0007669"/>
    <property type="project" value="UniProtKB-SubCell"/>
</dbReference>
<dbReference type="InterPro" id="IPR012580">
    <property type="entry name" value="NUC153"/>
</dbReference>
<feature type="compositionally biased region" description="Basic and acidic residues" evidence="5">
    <location>
        <begin position="116"/>
        <end position="133"/>
    </location>
</feature>
<gene>
    <name evidence="8" type="ORF">ACEWY4_017587</name>
</gene>
<dbReference type="PANTHER" id="PTHR12202:SF0">
    <property type="entry name" value="ESF1 HOMOLOG"/>
    <property type="match status" value="1"/>
</dbReference>
<evidence type="ECO:0000256" key="5">
    <source>
        <dbReference type="SAM" id="MobiDB-lite"/>
    </source>
</evidence>
<dbReference type="EMBL" id="JBHFQA010000015">
    <property type="protein sequence ID" value="KAL2086528.1"/>
    <property type="molecule type" value="Genomic_DNA"/>
</dbReference>
<name>A0ABD1JH88_9TELE</name>